<evidence type="ECO:0000259" key="6">
    <source>
        <dbReference type="Pfam" id="PF00441"/>
    </source>
</evidence>
<sequence>MIDFELTDYQKEIQQRAREFAQKELLPTVIERDVNETYDMGLVKKLGERGLIGLQFDPKYGGHGNDYLAFVLVVEELCKVDSAFGISYAISSTFTTGVDTFGSEEQKMHCMPKLFAGDSLGCFALTEPDAGSDAGSAKTTAVREGDHFILNGKKHFITNGAVADYAMLIANTDLSKGPKGLTAFLVDLKKTPGISIGHIENKCGIRTAKVAEILIDNAVIPAHRMIGEEGKGFKYALTALNAGRLGVAAQSLGIAEGAFAICKDYMMGREQFGKPIYKNQYLAFRMADLQTEIDMCKLLLYKGVWEQQMGKNFAVSACKAKLACSNLAMKVTTECIQNMGGAGYMRENHLERMFRDAKITQIYEGTNEIQRLIISRDIFG</sequence>
<evidence type="ECO:0000256" key="5">
    <source>
        <dbReference type="RuleBase" id="RU362125"/>
    </source>
</evidence>
<evidence type="ECO:0000256" key="2">
    <source>
        <dbReference type="ARBA" id="ARBA00009347"/>
    </source>
</evidence>
<dbReference type="EMBL" id="JALBUS010000005">
    <property type="protein sequence ID" value="MDX8417191.1"/>
    <property type="molecule type" value="Genomic_DNA"/>
</dbReference>
<dbReference type="Proteomes" id="UP001285244">
    <property type="component" value="Unassembled WGS sequence"/>
</dbReference>
<dbReference type="PIRSF" id="PIRSF016578">
    <property type="entry name" value="HsaA"/>
    <property type="match status" value="1"/>
</dbReference>
<evidence type="ECO:0000259" key="7">
    <source>
        <dbReference type="Pfam" id="PF02770"/>
    </source>
</evidence>
<dbReference type="InterPro" id="IPR013786">
    <property type="entry name" value="AcylCoA_DH/ox_N"/>
</dbReference>
<dbReference type="InterPro" id="IPR009075">
    <property type="entry name" value="AcylCo_DH/oxidase_C"/>
</dbReference>
<dbReference type="InterPro" id="IPR036250">
    <property type="entry name" value="AcylCo_DH-like_C"/>
</dbReference>
<dbReference type="PROSITE" id="PS00073">
    <property type="entry name" value="ACYL_COA_DH_2"/>
    <property type="match status" value="1"/>
</dbReference>
<feature type="domain" description="Acyl-CoA oxidase/dehydrogenase middle" evidence="7">
    <location>
        <begin position="122"/>
        <end position="217"/>
    </location>
</feature>
<keyword evidence="5" id="KW-0560">Oxidoreductase</keyword>
<accession>A0ABU4WMA6</accession>
<evidence type="ECO:0000256" key="4">
    <source>
        <dbReference type="ARBA" id="ARBA00022827"/>
    </source>
</evidence>
<dbReference type="InterPro" id="IPR006089">
    <property type="entry name" value="Acyl-CoA_DH_CS"/>
</dbReference>
<feature type="domain" description="Acyl-CoA dehydrogenase/oxidase C-terminal" evidence="6">
    <location>
        <begin position="230"/>
        <end position="378"/>
    </location>
</feature>
<dbReference type="SUPFAM" id="SSF47203">
    <property type="entry name" value="Acyl-CoA dehydrogenase C-terminal domain-like"/>
    <property type="match status" value="1"/>
</dbReference>
<dbReference type="Pfam" id="PF00441">
    <property type="entry name" value="Acyl-CoA_dh_1"/>
    <property type="match status" value="1"/>
</dbReference>
<keyword evidence="3 5" id="KW-0285">Flavoprotein</keyword>
<organism evidence="9 10">
    <name type="scientific">Absicoccus intestinalis</name>
    <dbReference type="NCBI Taxonomy" id="2926319"/>
    <lineage>
        <taxon>Bacteria</taxon>
        <taxon>Bacillati</taxon>
        <taxon>Bacillota</taxon>
        <taxon>Erysipelotrichia</taxon>
        <taxon>Erysipelotrichales</taxon>
        <taxon>Erysipelotrichaceae</taxon>
        <taxon>Absicoccus</taxon>
    </lineage>
</organism>
<keyword evidence="10" id="KW-1185">Reference proteome</keyword>
<proteinExistence type="inferred from homology"/>
<dbReference type="InterPro" id="IPR046373">
    <property type="entry name" value="Acyl-CoA_Oxase/DH_mid-dom_sf"/>
</dbReference>
<comment type="similarity">
    <text evidence="2 5">Belongs to the acyl-CoA dehydrogenase family.</text>
</comment>
<dbReference type="InterPro" id="IPR006091">
    <property type="entry name" value="Acyl-CoA_Oxase/DH_mid-dom"/>
</dbReference>
<dbReference type="InterPro" id="IPR009100">
    <property type="entry name" value="AcylCoA_DH/oxidase_NM_dom_sf"/>
</dbReference>
<evidence type="ECO:0000256" key="3">
    <source>
        <dbReference type="ARBA" id="ARBA00022630"/>
    </source>
</evidence>
<evidence type="ECO:0000256" key="1">
    <source>
        <dbReference type="ARBA" id="ARBA00001974"/>
    </source>
</evidence>
<dbReference type="RefSeq" id="WP_320325484.1">
    <property type="nucleotide sequence ID" value="NZ_JALBUS010000005.1"/>
</dbReference>
<keyword evidence="4 5" id="KW-0274">FAD</keyword>
<evidence type="ECO:0000313" key="10">
    <source>
        <dbReference type="Proteomes" id="UP001285244"/>
    </source>
</evidence>
<dbReference type="InterPro" id="IPR037069">
    <property type="entry name" value="AcylCoA_DH/ox_N_sf"/>
</dbReference>
<comment type="caution">
    <text evidence="9">The sequence shown here is derived from an EMBL/GenBank/DDBJ whole genome shotgun (WGS) entry which is preliminary data.</text>
</comment>
<dbReference type="Gene3D" id="1.10.540.10">
    <property type="entry name" value="Acyl-CoA dehydrogenase/oxidase, N-terminal domain"/>
    <property type="match status" value="1"/>
</dbReference>
<evidence type="ECO:0000313" key="9">
    <source>
        <dbReference type="EMBL" id="MDX8417191.1"/>
    </source>
</evidence>
<dbReference type="PANTHER" id="PTHR43884:SF12">
    <property type="entry name" value="ISOVALERYL-COA DEHYDROGENASE, MITOCHONDRIAL-RELATED"/>
    <property type="match status" value="1"/>
</dbReference>
<dbReference type="Gene3D" id="2.40.110.10">
    <property type="entry name" value="Butyryl-CoA Dehydrogenase, subunit A, domain 2"/>
    <property type="match status" value="1"/>
</dbReference>
<gene>
    <name evidence="9" type="ORF">MOZ64_04965</name>
</gene>
<dbReference type="PANTHER" id="PTHR43884">
    <property type="entry name" value="ACYL-COA DEHYDROGENASE"/>
    <property type="match status" value="1"/>
</dbReference>
<evidence type="ECO:0000259" key="8">
    <source>
        <dbReference type="Pfam" id="PF02771"/>
    </source>
</evidence>
<dbReference type="PROSITE" id="PS00072">
    <property type="entry name" value="ACYL_COA_DH_1"/>
    <property type="match status" value="1"/>
</dbReference>
<reference evidence="9 10" key="1">
    <citation type="submission" date="2022-03" db="EMBL/GenBank/DDBJ databases">
        <title>Novel taxa within the pig intestine.</title>
        <authorList>
            <person name="Wylensek D."/>
            <person name="Bishof K."/>
            <person name="Afrizal A."/>
            <person name="Clavel T."/>
        </authorList>
    </citation>
    <scope>NUCLEOTIDE SEQUENCE [LARGE SCALE GENOMIC DNA]</scope>
    <source>
        <strain evidence="9 10">Cla-KB-P134</strain>
    </source>
</reference>
<comment type="cofactor">
    <cofactor evidence="1 5">
        <name>FAD</name>
        <dbReference type="ChEBI" id="CHEBI:57692"/>
    </cofactor>
</comment>
<protein>
    <submittedName>
        <fullName evidence="9">Acyl-CoA dehydrogenase family protein</fullName>
    </submittedName>
</protein>
<name>A0ABU4WMA6_9FIRM</name>
<feature type="domain" description="Acyl-CoA dehydrogenase/oxidase N-terminal" evidence="8">
    <location>
        <begin position="7"/>
        <end position="118"/>
    </location>
</feature>
<dbReference type="Pfam" id="PF02770">
    <property type="entry name" value="Acyl-CoA_dh_M"/>
    <property type="match status" value="1"/>
</dbReference>
<dbReference type="Pfam" id="PF02771">
    <property type="entry name" value="Acyl-CoA_dh_N"/>
    <property type="match status" value="1"/>
</dbReference>
<dbReference type="SUPFAM" id="SSF56645">
    <property type="entry name" value="Acyl-CoA dehydrogenase NM domain-like"/>
    <property type="match status" value="1"/>
</dbReference>
<dbReference type="Gene3D" id="1.20.140.10">
    <property type="entry name" value="Butyryl-CoA Dehydrogenase, subunit A, domain 3"/>
    <property type="match status" value="1"/>
</dbReference>